<keyword evidence="2" id="KW-0472">Membrane</keyword>
<keyword evidence="2" id="KW-1133">Transmembrane helix</keyword>
<feature type="domain" description="Multidrug resistance protein MdtA-like barrel-sandwich hybrid" evidence="3">
    <location>
        <begin position="57"/>
        <end position="267"/>
    </location>
</feature>
<dbReference type="InterPro" id="IPR058634">
    <property type="entry name" value="AaeA-lik-b-barrel"/>
</dbReference>
<dbReference type="Gene3D" id="2.40.30.170">
    <property type="match status" value="1"/>
</dbReference>
<protein>
    <submittedName>
        <fullName evidence="5">Secretion protein</fullName>
    </submittedName>
</protein>
<evidence type="ECO:0000313" key="6">
    <source>
        <dbReference type="Proteomes" id="UP000077037"/>
    </source>
</evidence>
<dbReference type="InterPro" id="IPR050739">
    <property type="entry name" value="MFP"/>
</dbReference>
<accession>A0A157PHI7</accession>
<organism evidence="5 6">
    <name type="scientific">Bordetella ansorpii</name>
    <dbReference type="NCBI Taxonomy" id="288768"/>
    <lineage>
        <taxon>Bacteria</taxon>
        <taxon>Pseudomonadati</taxon>
        <taxon>Pseudomonadota</taxon>
        <taxon>Betaproteobacteria</taxon>
        <taxon>Burkholderiales</taxon>
        <taxon>Alcaligenaceae</taxon>
        <taxon>Bordetella</taxon>
    </lineage>
</organism>
<keyword evidence="2" id="KW-0812">Transmembrane</keyword>
<dbReference type="PANTHER" id="PTHR30386">
    <property type="entry name" value="MEMBRANE FUSION SUBUNIT OF EMRAB-TOLC MULTIDRUG EFFLUX PUMP"/>
    <property type="match status" value="1"/>
</dbReference>
<dbReference type="AlphaFoldDB" id="A0A157PHI7"/>
<dbReference type="Proteomes" id="UP000077037">
    <property type="component" value="Unassembled WGS sequence"/>
</dbReference>
<dbReference type="Pfam" id="PF25917">
    <property type="entry name" value="BSH_RND"/>
    <property type="match status" value="1"/>
</dbReference>
<keyword evidence="1" id="KW-0175">Coiled coil</keyword>
<evidence type="ECO:0000256" key="2">
    <source>
        <dbReference type="SAM" id="Phobius"/>
    </source>
</evidence>
<dbReference type="PANTHER" id="PTHR30386:SF24">
    <property type="entry name" value="MULTIDRUG RESISTANCE EFFLUX PUMP"/>
    <property type="match status" value="1"/>
</dbReference>
<gene>
    <name evidence="5" type="primary">yibH_2</name>
    <name evidence="5" type="ORF">SAMEA1982600_02682</name>
</gene>
<dbReference type="PRINTS" id="PR01490">
    <property type="entry name" value="RTXTOXIND"/>
</dbReference>
<evidence type="ECO:0000256" key="1">
    <source>
        <dbReference type="SAM" id="Coils"/>
    </source>
</evidence>
<dbReference type="InterPro" id="IPR058625">
    <property type="entry name" value="MdtA-like_BSH"/>
</dbReference>
<evidence type="ECO:0000259" key="4">
    <source>
        <dbReference type="Pfam" id="PF25963"/>
    </source>
</evidence>
<dbReference type="GO" id="GO:0055085">
    <property type="term" value="P:transmembrane transport"/>
    <property type="evidence" value="ECO:0007669"/>
    <property type="project" value="InterPro"/>
</dbReference>
<dbReference type="Gene3D" id="1.10.287.470">
    <property type="entry name" value="Helix hairpin bin"/>
    <property type="match status" value="1"/>
</dbReference>
<dbReference type="Pfam" id="PF25963">
    <property type="entry name" value="Beta-barrel_AAEA"/>
    <property type="match status" value="1"/>
</dbReference>
<feature type="domain" description="p-hydroxybenzoic acid efflux pump subunit AaeA-like beta-barrel" evidence="4">
    <location>
        <begin position="272"/>
        <end position="363"/>
    </location>
</feature>
<evidence type="ECO:0000313" key="5">
    <source>
        <dbReference type="EMBL" id="SAI33095.1"/>
    </source>
</evidence>
<sequence length="370" mass="39482">MSTTVERGVRGAARAKRLWIVAGGAVAAVAVLGYGWHWWSRARFVESTDDAYVRADVAPVSPRVAGYVTEVAVQDNQPVRRGDVLFALDDRDYRARADAAEAAVATAQAALREAEAAASTLEAQLAQQPGVVAQAQADVQAAQADAARRQADARRYRALLADDAASGQRWEQAHADALKAGATLARAQAAWRVQRDETAVLQRRGMQRAAAIDSARARLAVAQAQRTLAQRDLEHTRVRAAGDGVVGQRSVRVGQYVEAGMPLLAVVPLREVYVVANFKETQLASMRAGEPVELDVDAFPDHALTGRVYGIAPGSGAQFALLPPDNATGNFTKIVQRVPVKIVLDALPEAVTLRPGMSVVAHVDTSEAHP</sequence>
<dbReference type="OrthoDB" id="9811754at2"/>
<dbReference type="Gene3D" id="2.40.50.100">
    <property type="match status" value="1"/>
</dbReference>
<dbReference type="EMBL" id="FKBS01000014">
    <property type="protein sequence ID" value="SAI33095.1"/>
    <property type="molecule type" value="Genomic_DNA"/>
</dbReference>
<feature type="coiled-coil region" evidence="1">
    <location>
        <begin position="97"/>
        <end position="152"/>
    </location>
</feature>
<reference evidence="5 6" key="1">
    <citation type="submission" date="2016-03" db="EMBL/GenBank/DDBJ databases">
        <authorList>
            <consortium name="Pathogen Informatics"/>
        </authorList>
    </citation>
    <scope>NUCLEOTIDE SEQUENCE [LARGE SCALE GENOMIC DNA]</scope>
    <source>
        <strain evidence="5 6">NCTC13364</strain>
    </source>
</reference>
<name>A0A157PHI7_9BORD</name>
<evidence type="ECO:0000259" key="3">
    <source>
        <dbReference type="Pfam" id="PF25917"/>
    </source>
</evidence>
<dbReference type="RefSeq" id="WP_066412810.1">
    <property type="nucleotide sequence ID" value="NZ_FKBS01000014.1"/>
</dbReference>
<proteinExistence type="predicted"/>
<dbReference type="SUPFAM" id="SSF111369">
    <property type="entry name" value="HlyD-like secretion proteins"/>
    <property type="match status" value="2"/>
</dbReference>
<feature type="transmembrane region" description="Helical" evidence="2">
    <location>
        <begin position="18"/>
        <end position="39"/>
    </location>
</feature>